<dbReference type="GO" id="GO:0005886">
    <property type="term" value="C:plasma membrane"/>
    <property type="evidence" value="ECO:0007669"/>
    <property type="project" value="UniProtKB-SubCell"/>
</dbReference>
<sequence>MPLRRDSRHKVVAGVCAGLARRYGLSRTGLRLAFVVSCILPGPQFVAYLLLWVVIPSDARG</sequence>
<dbReference type="Proteomes" id="UP000198373">
    <property type="component" value="Unassembled WGS sequence"/>
</dbReference>
<evidence type="ECO:0000256" key="3">
    <source>
        <dbReference type="ARBA" id="ARBA00022692"/>
    </source>
</evidence>
<dbReference type="EMBL" id="FZOO01000001">
    <property type="protein sequence ID" value="SNR96035.1"/>
    <property type="molecule type" value="Genomic_DNA"/>
</dbReference>
<keyword evidence="2" id="KW-1003">Cell membrane</keyword>
<keyword evidence="3 6" id="KW-0812">Transmembrane</keyword>
<dbReference type="AlphaFoldDB" id="A0A239AK35"/>
<evidence type="ECO:0000256" key="1">
    <source>
        <dbReference type="ARBA" id="ARBA00004162"/>
    </source>
</evidence>
<evidence type="ECO:0000256" key="6">
    <source>
        <dbReference type="SAM" id="Phobius"/>
    </source>
</evidence>
<accession>A0A239AK35</accession>
<reference evidence="9" key="1">
    <citation type="submission" date="2017-06" db="EMBL/GenBank/DDBJ databases">
        <authorList>
            <person name="Varghese N."/>
            <person name="Submissions S."/>
        </authorList>
    </citation>
    <scope>NUCLEOTIDE SEQUENCE [LARGE SCALE GENOMIC DNA]</scope>
    <source>
        <strain evidence="9">DSM 46839</strain>
    </source>
</reference>
<gene>
    <name evidence="8" type="ORF">SAMN06893096_10169</name>
</gene>
<evidence type="ECO:0000313" key="8">
    <source>
        <dbReference type="EMBL" id="SNR96035.1"/>
    </source>
</evidence>
<evidence type="ECO:0000256" key="2">
    <source>
        <dbReference type="ARBA" id="ARBA00022475"/>
    </source>
</evidence>
<keyword evidence="9" id="KW-1185">Reference proteome</keyword>
<evidence type="ECO:0000256" key="4">
    <source>
        <dbReference type="ARBA" id="ARBA00022989"/>
    </source>
</evidence>
<proteinExistence type="predicted"/>
<dbReference type="PANTHER" id="PTHR33885">
    <property type="entry name" value="PHAGE SHOCK PROTEIN C"/>
    <property type="match status" value="1"/>
</dbReference>
<evidence type="ECO:0000256" key="5">
    <source>
        <dbReference type="ARBA" id="ARBA00023136"/>
    </source>
</evidence>
<dbReference type="Pfam" id="PF04024">
    <property type="entry name" value="PspC"/>
    <property type="match status" value="1"/>
</dbReference>
<dbReference type="PANTHER" id="PTHR33885:SF3">
    <property type="entry name" value="PHAGE SHOCK PROTEIN C"/>
    <property type="match status" value="1"/>
</dbReference>
<feature type="transmembrane region" description="Helical" evidence="6">
    <location>
        <begin position="32"/>
        <end position="55"/>
    </location>
</feature>
<keyword evidence="4 6" id="KW-1133">Transmembrane helix</keyword>
<dbReference type="InterPro" id="IPR052027">
    <property type="entry name" value="PspC"/>
</dbReference>
<organism evidence="8 9">
    <name type="scientific">Geodermatophilus pulveris</name>
    <dbReference type="NCBI Taxonomy" id="1564159"/>
    <lineage>
        <taxon>Bacteria</taxon>
        <taxon>Bacillati</taxon>
        <taxon>Actinomycetota</taxon>
        <taxon>Actinomycetes</taxon>
        <taxon>Geodermatophilales</taxon>
        <taxon>Geodermatophilaceae</taxon>
        <taxon>Geodermatophilus</taxon>
    </lineage>
</organism>
<comment type="subcellular location">
    <subcellularLocation>
        <location evidence="1">Cell membrane</location>
        <topology evidence="1">Single-pass membrane protein</topology>
    </subcellularLocation>
</comment>
<evidence type="ECO:0000313" key="9">
    <source>
        <dbReference type="Proteomes" id="UP000198373"/>
    </source>
</evidence>
<name>A0A239AK35_9ACTN</name>
<dbReference type="InterPro" id="IPR007168">
    <property type="entry name" value="Phageshock_PspC_N"/>
</dbReference>
<keyword evidence="5 6" id="KW-0472">Membrane</keyword>
<protein>
    <submittedName>
        <fullName evidence="8">Phage shock protein C (PspC) family protein</fullName>
    </submittedName>
</protein>
<evidence type="ECO:0000259" key="7">
    <source>
        <dbReference type="Pfam" id="PF04024"/>
    </source>
</evidence>
<feature type="domain" description="Phage shock protein PspC N-terminal" evidence="7">
    <location>
        <begin position="2"/>
        <end position="57"/>
    </location>
</feature>